<name>M9RBZ3_9RHOB</name>
<comment type="similarity">
    <text evidence="1 2">Belongs to the CutC family.</text>
</comment>
<sequence length="246" mass="25483">MTAFTLEICVDTVDVLDVCATPMVDRIELCSALSAGGLTPSIGLMRSANSIREKTHAMIRPRAGDFVYGARDIDVMRADIGAAKNAGLAGIVIGAATQERELNIDVLGDLIRRAGGLCVTLHRVIDTLIDPLAAIDIAADLGISRILTSGKELTAMHGADFIADMKQHAAGRIEIMAGSGVNATNLATLAAQTGIRAFHSSGGHSGMPPDDPFGLGSAGNPELVLGNISKMHAVLLGLNFGAYIPS</sequence>
<dbReference type="InterPro" id="IPR036822">
    <property type="entry name" value="CutC-like_dom_sf"/>
</dbReference>
<dbReference type="GO" id="GO:0005737">
    <property type="term" value="C:cytoplasm"/>
    <property type="evidence" value="ECO:0007669"/>
    <property type="project" value="UniProtKB-SubCell"/>
</dbReference>
<proteinExistence type="inferred from homology"/>
<comment type="caution">
    <text evidence="2">Once thought to be involved in copper homeostasis, experiments in E.coli have shown this is not the case.</text>
</comment>
<dbReference type="HAMAP" id="MF_00795">
    <property type="entry name" value="CutC"/>
    <property type="match status" value="1"/>
</dbReference>
<dbReference type="PANTHER" id="PTHR12598:SF0">
    <property type="entry name" value="COPPER HOMEOSTASIS PROTEIN CUTC HOMOLOG"/>
    <property type="match status" value="1"/>
</dbReference>
<dbReference type="OrthoDB" id="9815677at2"/>
<evidence type="ECO:0000256" key="2">
    <source>
        <dbReference type="HAMAP-Rule" id="MF_00795"/>
    </source>
</evidence>
<dbReference type="HOGENOM" id="CLU_050555_3_1_5"/>
<dbReference type="InterPro" id="IPR005627">
    <property type="entry name" value="CutC-like"/>
</dbReference>
<keyword evidence="2" id="KW-0963">Cytoplasm</keyword>
<dbReference type="Pfam" id="PF03932">
    <property type="entry name" value="CutC"/>
    <property type="match status" value="1"/>
</dbReference>
<dbReference type="SUPFAM" id="SSF110395">
    <property type="entry name" value="CutC-like"/>
    <property type="match status" value="1"/>
</dbReference>
<dbReference type="AlphaFoldDB" id="M9RBZ3"/>
<organism evidence="3 4">
    <name type="scientific">Octadecabacter antarcticus 307</name>
    <dbReference type="NCBI Taxonomy" id="391626"/>
    <lineage>
        <taxon>Bacteria</taxon>
        <taxon>Pseudomonadati</taxon>
        <taxon>Pseudomonadota</taxon>
        <taxon>Alphaproteobacteria</taxon>
        <taxon>Rhodobacterales</taxon>
        <taxon>Roseobacteraceae</taxon>
        <taxon>Octadecabacter</taxon>
    </lineage>
</organism>
<dbReference type="eggNOG" id="COG3142">
    <property type="taxonomic scope" value="Bacteria"/>
</dbReference>
<accession>M9RBZ3</accession>
<dbReference type="Proteomes" id="UP000005307">
    <property type="component" value="Chromosome"/>
</dbReference>
<evidence type="ECO:0000313" key="4">
    <source>
        <dbReference type="Proteomes" id="UP000005307"/>
    </source>
</evidence>
<dbReference type="PANTHER" id="PTHR12598">
    <property type="entry name" value="COPPER HOMEOSTASIS PROTEIN CUTC"/>
    <property type="match status" value="1"/>
</dbReference>
<keyword evidence="4" id="KW-1185">Reference proteome</keyword>
<dbReference type="EMBL" id="CP003740">
    <property type="protein sequence ID" value="AGI69702.1"/>
    <property type="molecule type" value="Genomic_DNA"/>
</dbReference>
<protein>
    <recommendedName>
        <fullName evidence="2">PF03932 family protein CutC</fullName>
    </recommendedName>
</protein>
<dbReference type="RefSeq" id="WP_015501622.1">
    <property type="nucleotide sequence ID" value="NC_020911.1"/>
</dbReference>
<gene>
    <name evidence="2 3" type="primary">cutC</name>
    <name evidence="3" type="ORF">OAN307_c43220</name>
</gene>
<dbReference type="KEGG" id="oat:OAN307_c43220"/>
<dbReference type="GO" id="GO:0005507">
    <property type="term" value="F:copper ion binding"/>
    <property type="evidence" value="ECO:0007669"/>
    <property type="project" value="TreeGrafter"/>
</dbReference>
<evidence type="ECO:0000256" key="1">
    <source>
        <dbReference type="ARBA" id="ARBA00007768"/>
    </source>
</evidence>
<reference evidence="3 4" key="1">
    <citation type="journal article" date="2013" name="PLoS ONE">
        <title>Poles Apart: Arctic and Antarctic Octadecabacter strains Share High Genome Plasticity and a New Type of Xanthorhodopsin.</title>
        <authorList>
            <person name="Vollmers J."/>
            <person name="Voget S."/>
            <person name="Dietrich S."/>
            <person name="Gollnow K."/>
            <person name="Smits M."/>
            <person name="Meyer K."/>
            <person name="Brinkhoff T."/>
            <person name="Simon M."/>
            <person name="Daniel R."/>
        </authorList>
    </citation>
    <scope>NUCLEOTIDE SEQUENCE [LARGE SCALE GENOMIC DNA]</scope>
    <source>
        <strain evidence="3 4">307</strain>
    </source>
</reference>
<dbReference type="STRING" id="391626.OAN307_c43220"/>
<evidence type="ECO:0000313" key="3">
    <source>
        <dbReference type="EMBL" id="AGI69702.1"/>
    </source>
</evidence>
<comment type="subcellular location">
    <subcellularLocation>
        <location evidence="2">Cytoplasm</location>
    </subcellularLocation>
</comment>
<dbReference type="Gene3D" id="3.20.20.380">
    <property type="entry name" value="Copper homeostasis (CutC) domain"/>
    <property type="match status" value="1"/>
</dbReference>